<dbReference type="AlphaFoldDB" id="A0A7X3LH08"/>
<protein>
    <submittedName>
        <fullName evidence="1">Uncharacterized protein</fullName>
    </submittedName>
</protein>
<evidence type="ECO:0000313" key="2">
    <source>
        <dbReference type="Proteomes" id="UP000460318"/>
    </source>
</evidence>
<dbReference type="EMBL" id="WUBI01000001">
    <property type="protein sequence ID" value="MWV43760.1"/>
    <property type="molecule type" value="Genomic_DNA"/>
</dbReference>
<comment type="caution">
    <text evidence="1">The sequence shown here is derived from an EMBL/GenBank/DDBJ whole genome shotgun (WGS) entry which is preliminary data.</text>
</comment>
<gene>
    <name evidence="1" type="ORF">GRF59_08930</name>
</gene>
<organism evidence="1 2">
    <name type="scientific">Paenibacillus dendrobii</name>
    <dbReference type="NCBI Taxonomy" id="2691084"/>
    <lineage>
        <taxon>Bacteria</taxon>
        <taxon>Bacillati</taxon>
        <taxon>Bacillota</taxon>
        <taxon>Bacilli</taxon>
        <taxon>Bacillales</taxon>
        <taxon>Paenibacillaceae</taxon>
        <taxon>Paenibacillus</taxon>
    </lineage>
</organism>
<proteinExistence type="predicted"/>
<name>A0A7X3LH08_9BACL</name>
<dbReference type="Proteomes" id="UP000460318">
    <property type="component" value="Unassembled WGS sequence"/>
</dbReference>
<accession>A0A7X3LH08</accession>
<reference evidence="1 2" key="1">
    <citation type="submission" date="2019-12" db="EMBL/GenBank/DDBJ databases">
        <title>Paenibacillus sp. nov., an endophytic bacterium isolated from the stem of Dendrobium.</title>
        <authorList>
            <person name="Zhao R."/>
        </authorList>
    </citation>
    <scope>NUCLEOTIDE SEQUENCE [LARGE SCALE GENOMIC DNA]</scope>
    <source>
        <strain evidence="1 2">HJL G12</strain>
    </source>
</reference>
<evidence type="ECO:0000313" key="1">
    <source>
        <dbReference type="EMBL" id="MWV43760.1"/>
    </source>
</evidence>
<dbReference type="RefSeq" id="WP_160497231.1">
    <property type="nucleotide sequence ID" value="NZ_WUBI01000001.1"/>
</dbReference>
<sequence length="308" mass="33058">MSAGTNAAEAAAKTSSVKQSVSINTADALKNMVFSQKLAATPSSLQSFTQDVADELSHQDSFEKWKNASISYDPLGPGTHSWLATVSQNGKPIGYMILTSTDDGSYMLSEYGRDEAMPYNSQALYNRLKQQGILNASFKLSAGVSIEAQYSALLPVWKVMQPGKRAIYIHGISAEELPFDATEKDSASGALTAQRGIQLTAATVPEPQRASDPYDNLLWLTSPKLSFKGTGDLIQAVKAEHMSLVFTSPGHNANYGAPFAITGLHTWSAADKEGNVLYAASGKNGSRYLPASSLLSHGEFRNMNLSHL</sequence>
<keyword evidence="2" id="KW-1185">Reference proteome</keyword>